<protein>
    <recommendedName>
        <fullName evidence="4">Methane oxygenase PmoA</fullName>
    </recommendedName>
</protein>
<accession>A0ABN5LLH7</accession>
<evidence type="ECO:0000256" key="1">
    <source>
        <dbReference type="SAM" id="SignalP"/>
    </source>
</evidence>
<sequence>MLHPRYFLSFLLLMAVHMAGAQTVARITVNTGAYARYNTPVSFALGKVNVNSLKGLVLYQLNNGSRQAVPVRVETGPAAITWQLAGEVKPGVTLQYELVKGKEETTLPDNERVTVEDDHRTLTVLAGNHPVLRYQYTVMEPPPGVDTAFRRSGFIHPAWTPGGKVLTNIQPKDHYHHYGIWNPWTDTEFEGETVDFWNLKKRSGTVRFSRFNSKTGGFNALQEHVVFKKNGTEKVAMNEEWDVDVYPYDGKTFMWDFTSRLQCATASPITLNQYRYGGGFAIRGNAEWNNENSAVLTSEGKTRKNADSTHARWLKIAGNLKDGLAGLLILSAPANFRAPQPVRVWPEKDQHGQVFGMFSPTKDYSWTLQPGKTYTQSYRVITFDKDLTAEQAEAYWNDFAHPPKVTGRLVK</sequence>
<dbReference type="EMBL" id="CP029600">
    <property type="protein sequence ID" value="AWO00258.1"/>
    <property type="molecule type" value="Genomic_DNA"/>
</dbReference>
<dbReference type="Pfam" id="PF14100">
    <property type="entry name" value="DUF6807"/>
    <property type="match status" value="1"/>
</dbReference>
<keyword evidence="1" id="KW-0732">Signal</keyword>
<evidence type="ECO:0000313" key="3">
    <source>
        <dbReference type="Proteomes" id="UP000246099"/>
    </source>
</evidence>
<name>A0ABN5LLH7_9BACT</name>
<keyword evidence="3" id="KW-1185">Reference proteome</keyword>
<proteinExistence type="predicted"/>
<evidence type="ECO:0000313" key="2">
    <source>
        <dbReference type="EMBL" id="AWO00258.1"/>
    </source>
</evidence>
<feature type="chain" id="PRO_5046058559" description="Methane oxygenase PmoA" evidence="1">
    <location>
        <begin position="22"/>
        <end position="411"/>
    </location>
</feature>
<gene>
    <name evidence="2" type="ORF">DLD77_00315</name>
</gene>
<reference evidence="2 3" key="1">
    <citation type="submission" date="2018-05" db="EMBL/GenBank/DDBJ databases">
        <title>Chitinophaga sp. nov., isolated from rhizosphere soil of Alhagi.</title>
        <authorList>
            <person name="Liu Y."/>
        </authorList>
    </citation>
    <scope>NUCLEOTIDE SEQUENCE [LARGE SCALE GENOMIC DNA]</scope>
    <source>
        <strain evidence="2 3">T22</strain>
    </source>
</reference>
<evidence type="ECO:0008006" key="4">
    <source>
        <dbReference type="Google" id="ProtNLM"/>
    </source>
</evidence>
<dbReference type="Proteomes" id="UP000246099">
    <property type="component" value="Chromosome"/>
</dbReference>
<feature type="signal peptide" evidence="1">
    <location>
        <begin position="1"/>
        <end position="21"/>
    </location>
</feature>
<dbReference type="InterPro" id="IPR029475">
    <property type="entry name" value="DUF6807"/>
</dbReference>
<organism evidence="2 3">
    <name type="scientific">Chitinophaga alhagiae</name>
    <dbReference type="NCBI Taxonomy" id="2203219"/>
    <lineage>
        <taxon>Bacteria</taxon>
        <taxon>Pseudomonadati</taxon>
        <taxon>Bacteroidota</taxon>
        <taxon>Chitinophagia</taxon>
        <taxon>Chitinophagales</taxon>
        <taxon>Chitinophagaceae</taxon>
        <taxon>Chitinophaga</taxon>
    </lineage>
</organism>